<sequence>MSNLPWSLLGLEPTDDLRAVKRAYARLLKGIDAEVDPDGFQQLRGAYEHACHLAAGMAADNDGDSPPIAEERPASAPAMPETTALATTSSFLAASPLANDVALLLVDLDDPRHDKAAKRLDTLLHGAHCTLPGMRQALAEEVLRACASATRPPHAEFLEYAAVRLGWFDLFDAPEPLQAALNKIKRTWAEQHASRLSALFQPADIAPALDLLKQLQRCAWMQELSTRDHFQLALMHALLDYETPIASLDKVFELLNWNDDLRHLYLLAPSLVHTMREHYYTRHQQAHADSYESGLRHLAQETWRADKEVRARRKAAKQVLAPFAHRQARLTSMSKNTQDWARYFVNEIDARYPALQGRLDPQTLDFWRDEHPHFTQAPAFVLLFPGAVLAAAISTITTSWLPASTLTTLLMILLWATLTGLFPLALTACCQGWQRMRPRIERTSYALGLRLLPSAWHGLLDHGFSTLGWLLWSSLWGLLMVVISAFFLLDEGWTWSVVYHALLWGLVPGILLLTKAVVSWKWQTQWFPPKQYAPRPATATTTSGWNWATSIWLLIGINIVGRIIKALTE</sequence>
<keyword evidence="4" id="KW-1185">Reference proteome</keyword>
<accession>A0A4U0PA53</accession>
<keyword evidence="2" id="KW-0472">Membrane</keyword>
<evidence type="ECO:0000256" key="2">
    <source>
        <dbReference type="SAM" id="Phobius"/>
    </source>
</evidence>
<dbReference type="AlphaFoldDB" id="A0A4U0PA53"/>
<reference evidence="3 4" key="1">
    <citation type="submission" date="2019-04" db="EMBL/GenBank/DDBJ databases">
        <title>Chitiniphilus eburnea sp. nov., a novel chitinolytic bacterium isolated from aquaculture sludge.</title>
        <authorList>
            <person name="Sheng M."/>
        </authorList>
    </citation>
    <scope>NUCLEOTIDE SEQUENCE [LARGE SCALE GENOMIC DNA]</scope>
    <source>
        <strain evidence="3 4">HX-2-15</strain>
    </source>
</reference>
<feature type="transmembrane region" description="Helical" evidence="2">
    <location>
        <begin position="501"/>
        <end position="520"/>
    </location>
</feature>
<keyword evidence="2" id="KW-0812">Transmembrane</keyword>
<proteinExistence type="predicted"/>
<keyword evidence="2" id="KW-1133">Transmembrane helix</keyword>
<protein>
    <submittedName>
        <fullName evidence="3">J domain-containing protein</fullName>
    </submittedName>
</protein>
<dbReference type="Proteomes" id="UP000310016">
    <property type="component" value="Unassembled WGS sequence"/>
</dbReference>
<name>A0A4U0PA53_9NEIS</name>
<dbReference type="RefSeq" id="WP_136775041.1">
    <property type="nucleotide sequence ID" value="NZ_CP156074.1"/>
</dbReference>
<organism evidence="3 4">
    <name type="scientific">Chitiniphilus eburneus</name>
    <dbReference type="NCBI Taxonomy" id="2571148"/>
    <lineage>
        <taxon>Bacteria</taxon>
        <taxon>Pseudomonadati</taxon>
        <taxon>Pseudomonadota</taxon>
        <taxon>Betaproteobacteria</taxon>
        <taxon>Neisseriales</taxon>
        <taxon>Chitinibacteraceae</taxon>
        <taxon>Chitiniphilus</taxon>
    </lineage>
</organism>
<feature type="transmembrane region" description="Helical" evidence="2">
    <location>
        <begin position="409"/>
        <end position="430"/>
    </location>
</feature>
<feature type="transmembrane region" description="Helical" evidence="2">
    <location>
        <begin position="544"/>
        <end position="564"/>
    </location>
</feature>
<evidence type="ECO:0000256" key="1">
    <source>
        <dbReference type="SAM" id="MobiDB-lite"/>
    </source>
</evidence>
<feature type="region of interest" description="Disordered" evidence="1">
    <location>
        <begin position="58"/>
        <end position="77"/>
    </location>
</feature>
<dbReference type="OrthoDB" id="5524449at2"/>
<feature type="transmembrane region" description="Helical" evidence="2">
    <location>
        <begin position="380"/>
        <end position="403"/>
    </location>
</feature>
<feature type="transmembrane region" description="Helical" evidence="2">
    <location>
        <begin position="466"/>
        <end position="489"/>
    </location>
</feature>
<comment type="caution">
    <text evidence="3">The sequence shown here is derived from an EMBL/GenBank/DDBJ whole genome shotgun (WGS) entry which is preliminary data.</text>
</comment>
<dbReference type="EMBL" id="SUMF01000046">
    <property type="protein sequence ID" value="TJZ64483.1"/>
    <property type="molecule type" value="Genomic_DNA"/>
</dbReference>
<gene>
    <name evidence="3" type="ORF">FAZ21_19145</name>
</gene>
<evidence type="ECO:0000313" key="4">
    <source>
        <dbReference type="Proteomes" id="UP000310016"/>
    </source>
</evidence>
<evidence type="ECO:0000313" key="3">
    <source>
        <dbReference type="EMBL" id="TJZ64483.1"/>
    </source>
</evidence>